<protein>
    <submittedName>
        <fullName evidence="2">Uncharacterized protein</fullName>
    </submittedName>
</protein>
<sequence length="448" mass="50501">MSTTSSQWFSKRINGYTEELGKSFTEAKARVQRGLEQLKLKNAETLKRIPSFRGSFRGSFRASSKKTKSAKKAKSPMKKSEHDRSSSAASASRSEVNATYRISRKAYYPSTFIDRSSSSSSASEQDDRLNNVSAERTLLPSTLRRLPLKPSHSFPRISRSRKIENINIVFASPFPSAIHRPRNQTSTPKEQLTTQDKARKDAFDMEKLCSLMAEIHAKMRRPYPTRKPPRNIRRYRKDTKLVPSPASSLERHTSSEEDSCSDSELAISTDISLKFGDSEDDEPRIDRADSELDDPDVYWIPKKIVNLPRTSSRLSMMSRSSYSRASPELSPIEKSENKLQTHQERESQLKRAWGMTYRLSKGKAVAKQLFSIDEAHVLDSGYSDRSGANSRAASSRATMYELQNNGWRLTSSPTISSSPSPTPAVSVPAYSQRFAPTHGPYVLKSFYV</sequence>
<dbReference type="EnsemblMetazoa" id="XM_003426311">
    <property type="protein sequence ID" value="XP_003426359"/>
    <property type="gene ID" value="LOC100678794"/>
</dbReference>
<dbReference type="GeneID" id="100678794"/>
<keyword evidence="3" id="KW-1185">Reference proteome</keyword>
<evidence type="ECO:0000256" key="1">
    <source>
        <dbReference type="SAM" id="MobiDB-lite"/>
    </source>
</evidence>
<accession>A0A7M7GF36</accession>
<feature type="compositionally biased region" description="Polar residues" evidence="1">
    <location>
        <begin position="183"/>
        <end position="195"/>
    </location>
</feature>
<feature type="compositionally biased region" description="Basic residues" evidence="1">
    <location>
        <begin position="63"/>
        <end position="77"/>
    </location>
</feature>
<feature type="region of interest" description="Disordered" evidence="1">
    <location>
        <begin position="318"/>
        <end position="342"/>
    </location>
</feature>
<feature type="region of interest" description="Disordered" evidence="1">
    <location>
        <begin position="55"/>
        <end position="95"/>
    </location>
</feature>
<feature type="compositionally biased region" description="Basic residues" evidence="1">
    <location>
        <begin position="222"/>
        <end position="237"/>
    </location>
</feature>
<feature type="compositionally biased region" description="Low complexity" evidence="1">
    <location>
        <begin position="318"/>
        <end position="330"/>
    </location>
</feature>
<name>A0A7M7GF36_NASVI</name>
<feature type="compositionally biased region" description="Basic and acidic residues" evidence="1">
    <location>
        <begin position="331"/>
        <end position="342"/>
    </location>
</feature>
<dbReference type="OrthoDB" id="7604723at2759"/>
<evidence type="ECO:0000313" key="2">
    <source>
        <dbReference type="EnsemblMetazoa" id="XP_003426359"/>
    </source>
</evidence>
<organism evidence="2 3">
    <name type="scientific">Nasonia vitripennis</name>
    <name type="common">Parasitic wasp</name>
    <dbReference type="NCBI Taxonomy" id="7425"/>
    <lineage>
        <taxon>Eukaryota</taxon>
        <taxon>Metazoa</taxon>
        <taxon>Ecdysozoa</taxon>
        <taxon>Arthropoda</taxon>
        <taxon>Hexapoda</taxon>
        <taxon>Insecta</taxon>
        <taxon>Pterygota</taxon>
        <taxon>Neoptera</taxon>
        <taxon>Endopterygota</taxon>
        <taxon>Hymenoptera</taxon>
        <taxon>Apocrita</taxon>
        <taxon>Proctotrupomorpha</taxon>
        <taxon>Chalcidoidea</taxon>
        <taxon>Pteromalidae</taxon>
        <taxon>Pteromalinae</taxon>
        <taxon>Nasonia</taxon>
    </lineage>
</organism>
<dbReference type="Proteomes" id="UP000002358">
    <property type="component" value="Chromosome 3"/>
</dbReference>
<feature type="region of interest" description="Disordered" evidence="1">
    <location>
        <begin position="113"/>
        <end position="136"/>
    </location>
</feature>
<dbReference type="KEGG" id="nvi:100678794"/>
<reference evidence="2" key="1">
    <citation type="submission" date="2021-01" db="UniProtKB">
        <authorList>
            <consortium name="EnsemblMetazoa"/>
        </authorList>
    </citation>
    <scope>IDENTIFICATION</scope>
</reference>
<feature type="region of interest" description="Disordered" evidence="1">
    <location>
        <begin position="177"/>
        <end position="196"/>
    </location>
</feature>
<proteinExistence type="predicted"/>
<dbReference type="InParanoid" id="A0A7M7GF36"/>
<dbReference type="AlphaFoldDB" id="A0A7M7GF36"/>
<feature type="region of interest" description="Disordered" evidence="1">
    <location>
        <begin position="222"/>
        <end position="264"/>
    </location>
</feature>
<dbReference type="RefSeq" id="XP_003426359.1">
    <property type="nucleotide sequence ID" value="XM_003426311.5"/>
</dbReference>
<evidence type="ECO:0000313" key="3">
    <source>
        <dbReference type="Proteomes" id="UP000002358"/>
    </source>
</evidence>